<dbReference type="SUPFAM" id="SSF51905">
    <property type="entry name" value="FAD/NAD(P)-binding domain"/>
    <property type="match status" value="1"/>
</dbReference>
<dbReference type="OrthoDB" id="3414915at2"/>
<proteinExistence type="predicted"/>
<dbReference type="RefSeq" id="WP_133740370.1">
    <property type="nucleotide sequence ID" value="NZ_SNYN01000002.1"/>
</dbReference>
<evidence type="ECO:0000313" key="3">
    <source>
        <dbReference type="EMBL" id="TDQ54400.1"/>
    </source>
</evidence>
<comment type="caution">
    <text evidence="3">The sequence shown here is derived from an EMBL/GenBank/DDBJ whole genome shotgun (WGS) entry which is preliminary data.</text>
</comment>
<feature type="region of interest" description="Disordered" evidence="1">
    <location>
        <begin position="216"/>
        <end position="240"/>
    </location>
</feature>
<reference evidence="3 4" key="1">
    <citation type="submission" date="2019-03" db="EMBL/GenBank/DDBJ databases">
        <title>Genomic Encyclopedia of Type Strains, Phase IV (KMG-IV): sequencing the most valuable type-strain genomes for metagenomic binning, comparative biology and taxonomic classification.</title>
        <authorList>
            <person name="Goeker M."/>
        </authorList>
    </citation>
    <scope>NUCLEOTIDE SEQUENCE [LARGE SCALE GENOMIC DNA]</scope>
    <source>
        <strain evidence="3 4">DSM 46770</strain>
    </source>
</reference>
<name>A0A4R6V2Y1_9ACTN</name>
<evidence type="ECO:0000313" key="4">
    <source>
        <dbReference type="Proteomes" id="UP000295281"/>
    </source>
</evidence>
<feature type="domain" description="Styrene monooxygenase StyA putative substrate binding" evidence="2">
    <location>
        <begin position="149"/>
        <end position="223"/>
    </location>
</feature>
<accession>A0A4R6V2Y1</accession>
<organism evidence="3 4">
    <name type="scientific">Actinorugispora endophytica</name>
    <dbReference type="NCBI Taxonomy" id="1605990"/>
    <lineage>
        <taxon>Bacteria</taxon>
        <taxon>Bacillati</taxon>
        <taxon>Actinomycetota</taxon>
        <taxon>Actinomycetes</taxon>
        <taxon>Streptosporangiales</taxon>
        <taxon>Nocardiopsidaceae</taxon>
        <taxon>Actinorugispora</taxon>
    </lineage>
</organism>
<evidence type="ECO:0000256" key="1">
    <source>
        <dbReference type="SAM" id="MobiDB-lite"/>
    </source>
</evidence>
<gene>
    <name evidence="3" type="ORF">EV190_102234</name>
</gene>
<dbReference type="InterPro" id="IPR041654">
    <property type="entry name" value="StyA_sbd"/>
</dbReference>
<protein>
    <submittedName>
        <fullName evidence="3">Flavin-dependent dehydrogenase</fullName>
    </submittedName>
</protein>
<dbReference type="Proteomes" id="UP000295281">
    <property type="component" value="Unassembled WGS sequence"/>
</dbReference>
<dbReference type="InterPro" id="IPR036188">
    <property type="entry name" value="FAD/NAD-bd_sf"/>
</dbReference>
<dbReference type="EMBL" id="SNYN01000002">
    <property type="protein sequence ID" value="TDQ54400.1"/>
    <property type="molecule type" value="Genomic_DNA"/>
</dbReference>
<dbReference type="Pfam" id="PF17885">
    <property type="entry name" value="Smoa_sbd"/>
    <property type="match status" value="1"/>
</dbReference>
<feature type="compositionally biased region" description="Low complexity" evidence="1">
    <location>
        <begin position="216"/>
        <end position="229"/>
    </location>
</feature>
<dbReference type="AlphaFoldDB" id="A0A4R6V2Y1"/>
<sequence>MTRMLIVGSGQSGLMLAAGLLGRGVAVDVFTRDSTAELRARPPALTQLTFPAVLAAERDAHLDFWSASAPGFTSIRLTMGPDNAPPSSFTGRLPAPGYAVDHRLKTADWLEHFEDQGGSVHVKTVTLSDLEWFARRGMYDVVVLAGGSRSELGVLFENDASRSGGATARVVSQVYLDGVVPGGADMEVATTPHGEVVAVPVLTPDGPATSVQVFARPGGPLDPGLLDPAGPGPRRRADPTPQVGAFTAGALRRCAPALAERCAGAEAVDHSALVVRVDPAVRRPVAMVGGTPVLGIGDLVLTVDPASGQGAAASTLVAATVREWLLDRAAAGGLLSDAAFLTGAYEAYWRAHGRYTSDFSRMVTEFWAGTLPETVLATFAQASTDPAVADEWVSSFDHPAAFSDWFLTT</sequence>
<evidence type="ECO:0000259" key="2">
    <source>
        <dbReference type="Pfam" id="PF17885"/>
    </source>
</evidence>
<dbReference type="Gene3D" id="3.50.50.60">
    <property type="entry name" value="FAD/NAD(P)-binding domain"/>
    <property type="match status" value="3"/>
</dbReference>
<keyword evidence="4" id="KW-1185">Reference proteome</keyword>